<dbReference type="Gene3D" id="3.30.1330.70">
    <property type="entry name" value="Holliday junction resolvase RusA"/>
    <property type="match status" value="1"/>
</dbReference>
<dbReference type="GO" id="GO:0000287">
    <property type="term" value="F:magnesium ion binding"/>
    <property type="evidence" value="ECO:0007669"/>
    <property type="project" value="InterPro"/>
</dbReference>
<dbReference type="HOGENOM" id="CLU_124338_1_0_4"/>
<dbReference type="RefSeq" id="WP_014235311.1">
    <property type="nucleotide sequence ID" value="NC_016616.1"/>
</dbReference>
<accession>G8QMM9</accession>
<dbReference type="STRING" id="640081.Dsui_0189"/>
<dbReference type="OrthoDB" id="5114842at2"/>
<evidence type="ECO:0000313" key="2">
    <source>
        <dbReference type="Proteomes" id="UP000005633"/>
    </source>
</evidence>
<dbReference type="Pfam" id="PF05866">
    <property type="entry name" value="RusA"/>
    <property type="match status" value="1"/>
</dbReference>
<dbReference type="InterPro" id="IPR036614">
    <property type="entry name" value="RusA-like_sf"/>
</dbReference>
<dbReference type="Proteomes" id="UP000005633">
    <property type="component" value="Chromosome"/>
</dbReference>
<gene>
    <name evidence="1" type="ordered locus">Dsui_0189</name>
</gene>
<sequence length="146" mass="15921">MEQQSAAIAFVIPGAPVGKGRPKFARRGSFTVAYTPEKTASYENLVKVKAEQAMAGRPVIEGAVSVVIWLYVTPPASWSQKKQRAALEGAILPTSKPDVDNVVKGIFDACNDIVWRDDKQACDVVVKKRYSDTARATVQVRELTQA</sequence>
<dbReference type="GO" id="GO:0006281">
    <property type="term" value="P:DNA repair"/>
    <property type="evidence" value="ECO:0007669"/>
    <property type="project" value="InterPro"/>
</dbReference>
<name>G8QMM9_AZOOP</name>
<protein>
    <submittedName>
        <fullName evidence="1">Holliday junction resolvase</fullName>
    </submittedName>
</protein>
<dbReference type="EMBL" id="CP003153">
    <property type="protein sequence ID" value="AEV24609.1"/>
    <property type="molecule type" value="Genomic_DNA"/>
</dbReference>
<proteinExistence type="predicted"/>
<dbReference type="SUPFAM" id="SSF103084">
    <property type="entry name" value="Holliday junction resolvase RusA"/>
    <property type="match status" value="1"/>
</dbReference>
<dbReference type="KEGG" id="dsu:Dsui_0189"/>
<dbReference type="InterPro" id="IPR008822">
    <property type="entry name" value="Endonuclease_RusA-like"/>
</dbReference>
<reference evidence="1 2" key="1">
    <citation type="journal article" date="2012" name="J. Bacteriol.">
        <title>Complete genome sequence of the anaerobic perchlorate-reducing bacterium Azospira suillum strain PS.</title>
        <authorList>
            <person name="Byrne-Bailey K.G."/>
            <person name="Coates J.D."/>
        </authorList>
    </citation>
    <scope>NUCLEOTIDE SEQUENCE [LARGE SCALE GENOMIC DNA]</scope>
    <source>
        <strain evidence="2">ATCC BAA-33 / DSM 13638 / PS</strain>
    </source>
</reference>
<dbReference type="GO" id="GO:0006310">
    <property type="term" value="P:DNA recombination"/>
    <property type="evidence" value="ECO:0007669"/>
    <property type="project" value="InterPro"/>
</dbReference>
<organism evidence="1 2">
    <name type="scientific">Azospira oryzae (strain ATCC BAA-33 / DSM 13638 / PS)</name>
    <name type="common">Dechlorosoma suillum</name>
    <dbReference type="NCBI Taxonomy" id="640081"/>
    <lineage>
        <taxon>Bacteria</taxon>
        <taxon>Pseudomonadati</taxon>
        <taxon>Pseudomonadota</taxon>
        <taxon>Betaproteobacteria</taxon>
        <taxon>Rhodocyclales</taxon>
        <taxon>Rhodocyclaceae</taxon>
        <taxon>Azospira</taxon>
    </lineage>
</organism>
<evidence type="ECO:0000313" key="1">
    <source>
        <dbReference type="EMBL" id="AEV24609.1"/>
    </source>
</evidence>
<dbReference type="eggNOG" id="COG4570">
    <property type="taxonomic scope" value="Bacteria"/>
</dbReference>
<dbReference type="AlphaFoldDB" id="G8QMM9"/>